<feature type="transmembrane region" description="Helical" evidence="8">
    <location>
        <begin position="172"/>
        <end position="194"/>
    </location>
</feature>
<dbReference type="AlphaFoldDB" id="A0A1Q8ZT81"/>
<evidence type="ECO:0000256" key="3">
    <source>
        <dbReference type="ARBA" id="ARBA00022448"/>
    </source>
</evidence>
<evidence type="ECO:0000256" key="6">
    <source>
        <dbReference type="ARBA" id="ARBA00022989"/>
    </source>
</evidence>
<dbReference type="RefSeq" id="WP_075639211.1">
    <property type="nucleotide sequence ID" value="NZ_MKIM01000025.1"/>
</dbReference>
<evidence type="ECO:0000256" key="4">
    <source>
        <dbReference type="ARBA" id="ARBA00022475"/>
    </source>
</evidence>
<dbReference type="STRING" id="1867956.BJF95_18505"/>
<evidence type="ECO:0000313" key="10">
    <source>
        <dbReference type="Proteomes" id="UP000186894"/>
    </source>
</evidence>
<evidence type="ECO:0000256" key="5">
    <source>
        <dbReference type="ARBA" id="ARBA00022692"/>
    </source>
</evidence>
<dbReference type="Gene3D" id="1.20.1530.20">
    <property type="match status" value="1"/>
</dbReference>
<sequence>MHDIALNVIPIFLLIFIGWALVRTGFLNASIGTDLGEFVFKVAVPVLMFHTIANADFQGASPFRLWAAYFAGVGVTWATGHLLATTVFGRDSRIGVLAGVSSAFANNVFIGLPLVSHMVGNDGLVALSILLAVHLPLMMVIGTVLMENADAKENGTQTRGILAILKQVGRNLITNPLVIGVAAGLCVHAIGLPVPGPLEIVLGQITAMAGPAALMSLGMALTQYHVTGNLGLAAVTSALKLFLLPVTVWAACHILQLSPEWTKAMVLTSSVPTGVNAWLIANRFGVGHALAASTITITTISGVFSVTLWAWILGA</sequence>
<organism evidence="9 10">
    <name type="scientific">Rhizobium oryziradicis</name>
    <dbReference type="NCBI Taxonomy" id="1867956"/>
    <lineage>
        <taxon>Bacteria</taxon>
        <taxon>Pseudomonadati</taxon>
        <taxon>Pseudomonadota</taxon>
        <taxon>Alphaproteobacteria</taxon>
        <taxon>Hyphomicrobiales</taxon>
        <taxon>Rhizobiaceae</taxon>
        <taxon>Rhizobium/Agrobacterium group</taxon>
        <taxon>Rhizobium</taxon>
    </lineage>
</organism>
<comment type="caution">
    <text evidence="9">The sequence shown here is derived from an EMBL/GenBank/DDBJ whole genome shotgun (WGS) entry which is preliminary data.</text>
</comment>
<feature type="transmembrane region" description="Helical" evidence="8">
    <location>
        <begin position="125"/>
        <end position="146"/>
    </location>
</feature>
<feature type="transmembrane region" description="Helical" evidence="8">
    <location>
        <begin position="288"/>
        <end position="312"/>
    </location>
</feature>
<feature type="transmembrane region" description="Helical" evidence="8">
    <location>
        <begin position="63"/>
        <end position="84"/>
    </location>
</feature>
<dbReference type="EMBL" id="MKIM01000025">
    <property type="protein sequence ID" value="OLP45300.1"/>
    <property type="molecule type" value="Genomic_DNA"/>
</dbReference>
<feature type="transmembrane region" description="Helical" evidence="8">
    <location>
        <begin position="96"/>
        <end position="119"/>
    </location>
</feature>
<keyword evidence="3" id="KW-0813">Transport</keyword>
<feature type="transmembrane region" description="Helical" evidence="8">
    <location>
        <begin position="232"/>
        <end position="258"/>
    </location>
</feature>
<keyword evidence="10" id="KW-1185">Reference proteome</keyword>
<feature type="transmembrane region" description="Helical" evidence="8">
    <location>
        <begin position="6"/>
        <end position="26"/>
    </location>
</feature>
<evidence type="ECO:0000256" key="8">
    <source>
        <dbReference type="SAM" id="Phobius"/>
    </source>
</evidence>
<keyword evidence="4" id="KW-1003">Cell membrane</keyword>
<evidence type="ECO:0000256" key="7">
    <source>
        <dbReference type="ARBA" id="ARBA00023136"/>
    </source>
</evidence>
<dbReference type="GO" id="GO:0055085">
    <property type="term" value="P:transmembrane transport"/>
    <property type="evidence" value="ECO:0007669"/>
    <property type="project" value="InterPro"/>
</dbReference>
<dbReference type="PANTHER" id="PTHR36838:SF3">
    <property type="entry name" value="TRANSPORTER AUXIN EFFLUX CARRIER EC FAMILY"/>
    <property type="match status" value="1"/>
</dbReference>
<feature type="transmembrane region" description="Helical" evidence="8">
    <location>
        <begin position="200"/>
        <end position="220"/>
    </location>
</feature>
<comment type="subcellular location">
    <subcellularLocation>
        <location evidence="1">Cell membrane</location>
        <topology evidence="1">Multi-pass membrane protein</topology>
    </subcellularLocation>
</comment>
<dbReference type="InterPro" id="IPR004776">
    <property type="entry name" value="Mem_transp_PIN-like"/>
</dbReference>
<keyword evidence="5 8" id="KW-0812">Transmembrane</keyword>
<dbReference type="Pfam" id="PF03547">
    <property type="entry name" value="Mem_trans"/>
    <property type="match status" value="1"/>
</dbReference>
<dbReference type="PANTHER" id="PTHR36838">
    <property type="entry name" value="AUXIN EFFLUX CARRIER FAMILY PROTEIN"/>
    <property type="match status" value="1"/>
</dbReference>
<comment type="similarity">
    <text evidence="2">Belongs to the auxin efflux carrier (TC 2.A.69) family.</text>
</comment>
<gene>
    <name evidence="9" type="ORF">BJF95_18505</name>
</gene>
<evidence type="ECO:0000256" key="1">
    <source>
        <dbReference type="ARBA" id="ARBA00004651"/>
    </source>
</evidence>
<keyword evidence="6 8" id="KW-1133">Transmembrane helix</keyword>
<dbReference type="GO" id="GO:0005886">
    <property type="term" value="C:plasma membrane"/>
    <property type="evidence" value="ECO:0007669"/>
    <property type="project" value="UniProtKB-SubCell"/>
</dbReference>
<dbReference type="Proteomes" id="UP000186894">
    <property type="component" value="Unassembled WGS sequence"/>
</dbReference>
<protein>
    <submittedName>
        <fullName evidence="9">Transporter</fullName>
    </submittedName>
</protein>
<evidence type="ECO:0000313" key="9">
    <source>
        <dbReference type="EMBL" id="OLP45300.1"/>
    </source>
</evidence>
<evidence type="ECO:0000256" key="2">
    <source>
        <dbReference type="ARBA" id="ARBA00010145"/>
    </source>
</evidence>
<proteinExistence type="inferred from homology"/>
<accession>A0A1Q8ZT81</accession>
<dbReference type="InterPro" id="IPR038770">
    <property type="entry name" value="Na+/solute_symporter_sf"/>
</dbReference>
<dbReference type="OrthoDB" id="9810457at2"/>
<reference evidence="9 10" key="1">
    <citation type="submission" date="2016-09" db="EMBL/GenBank/DDBJ databases">
        <title>Rhizobium oryziradicis sp. nov., isolated from the root of rice.</title>
        <authorList>
            <person name="Zhao J."/>
            <person name="Zhang X."/>
        </authorList>
    </citation>
    <scope>NUCLEOTIDE SEQUENCE [LARGE SCALE GENOMIC DNA]</scope>
    <source>
        <strain evidence="9 10">N19</strain>
    </source>
</reference>
<name>A0A1Q8ZT81_9HYPH</name>
<keyword evidence="7 8" id="KW-0472">Membrane</keyword>